<dbReference type="PANTHER" id="PTHR48097:SF9">
    <property type="entry name" value="L-THREONINE ALDOLASE"/>
    <property type="match status" value="1"/>
</dbReference>
<dbReference type="InterPro" id="IPR015424">
    <property type="entry name" value="PyrdxlP-dep_Trfase"/>
</dbReference>
<feature type="domain" description="Aromatic amino acid beta-eliminating lyase/threonine aldolase" evidence="5">
    <location>
        <begin position="31"/>
        <end position="292"/>
    </location>
</feature>
<name>U3CE29_9VIBR</name>
<evidence type="ECO:0000256" key="2">
    <source>
        <dbReference type="ARBA" id="ARBA00006966"/>
    </source>
</evidence>
<dbReference type="OrthoDB" id="9774495at2"/>
<protein>
    <recommendedName>
        <fullName evidence="5">Aromatic amino acid beta-eliminating lyase/threonine aldolase domain-containing protein</fullName>
    </recommendedName>
</protein>
<organism evidence="6 7">
    <name type="scientific">Vibrio ezurae NBRC 102218</name>
    <dbReference type="NCBI Taxonomy" id="1219080"/>
    <lineage>
        <taxon>Bacteria</taxon>
        <taxon>Pseudomonadati</taxon>
        <taxon>Pseudomonadota</taxon>
        <taxon>Gammaproteobacteria</taxon>
        <taxon>Vibrionales</taxon>
        <taxon>Vibrionaceae</taxon>
        <taxon>Vibrio</taxon>
    </lineage>
</organism>
<dbReference type="GO" id="GO:0008732">
    <property type="term" value="F:L-allo-threonine aldolase activity"/>
    <property type="evidence" value="ECO:0007669"/>
    <property type="project" value="TreeGrafter"/>
</dbReference>
<evidence type="ECO:0000313" key="7">
    <source>
        <dbReference type="Proteomes" id="UP000016562"/>
    </source>
</evidence>
<keyword evidence="7" id="KW-1185">Reference proteome</keyword>
<dbReference type="GO" id="GO:0005829">
    <property type="term" value="C:cytosol"/>
    <property type="evidence" value="ECO:0007669"/>
    <property type="project" value="TreeGrafter"/>
</dbReference>
<keyword evidence="4" id="KW-0663">Pyridoxal phosphate</keyword>
<reference evidence="6 7" key="1">
    <citation type="submission" date="2013-09" db="EMBL/GenBank/DDBJ databases">
        <title>Whole genome shotgun sequence of Vibrio ezurae NBRC 102218.</title>
        <authorList>
            <person name="Yoshida I."/>
            <person name="Hosoyama A."/>
            <person name="Numata M."/>
            <person name="Hashimoto M."/>
            <person name="Hosoyama Y."/>
            <person name="Tsuchikane K."/>
            <person name="Noguchi M."/>
            <person name="Hirakata S."/>
            <person name="Ichikawa N."/>
            <person name="Ohji S."/>
            <person name="Yamazoe A."/>
            <person name="Fujita N."/>
        </authorList>
    </citation>
    <scope>NUCLEOTIDE SEQUENCE [LARGE SCALE GENOMIC DNA]</scope>
    <source>
        <strain evidence="6 7">NBRC 102218</strain>
    </source>
</reference>
<comment type="caution">
    <text evidence="6">The sequence shown here is derived from an EMBL/GenBank/DDBJ whole genome shotgun (WGS) entry which is preliminary data.</text>
</comment>
<dbReference type="GO" id="GO:0006545">
    <property type="term" value="P:glycine biosynthetic process"/>
    <property type="evidence" value="ECO:0007669"/>
    <property type="project" value="TreeGrafter"/>
</dbReference>
<dbReference type="Pfam" id="PF01212">
    <property type="entry name" value="Beta_elim_lyase"/>
    <property type="match status" value="1"/>
</dbReference>
<dbReference type="InterPro" id="IPR001597">
    <property type="entry name" value="ArAA_b-elim_lyase/Thr_aldolase"/>
</dbReference>
<comment type="subunit">
    <text evidence="3">Homotetramer.</text>
</comment>
<gene>
    <name evidence="6" type="ORF">VEZ01S_17_00060</name>
</gene>
<evidence type="ECO:0000256" key="3">
    <source>
        <dbReference type="ARBA" id="ARBA00011881"/>
    </source>
</evidence>
<dbReference type="PANTHER" id="PTHR48097">
    <property type="entry name" value="L-THREONINE ALDOLASE-RELATED"/>
    <property type="match status" value="1"/>
</dbReference>
<evidence type="ECO:0000313" key="6">
    <source>
        <dbReference type="EMBL" id="GAD79519.1"/>
    </source>
</evidence>
<accession>U3CE29</accession>
<evidence type="ECO:0000259" key="5">
    <source>
        <dbReference type="Pfam" id="PF01212"/>
    </source>
</evidence>
<evidence type="ECO:0000256" key="4">
    <source>
        <dbReference type="ARBA" id="ARBA00022898"/>
    </source>
</evidence>
<dbReference type="RefSeq" id="WP_021713228.1">
    <property type="nucleotide sequence ID" value="NZ_BATM01000017.1"/>
</dbReference>
<proteinExistence type="inferred from homology"/>
<dbReference type="Proteomes" id="UP000016562">
    <property type="component" value="Unassembled WGS sequence"/>
</dbReference>
<dbReference type="eggNOG" id="COG2008">
    <property type="taxonomic scope" value="Bacteria"/>
</dbReference>
<comment type="similarity">
    <text evidence="2">Belongs to the threonine aldolase family.</text>
</comment>
<dbReference type="STRING" id="1219080.VEZ01S_17_00060"/>
<dbReference type="GO" id="GO:0006567">
    <property type="term" value="P:L-threonine catabolic process"/>
    <property type="evidence" value="ECO:0007669"/>
    <property type="project" value="TreeGrafter"/>
</dbReference>
<dbReference type="InterPro" id="IPR015422">
    <property type="entry name" value="PyrdxlP-dep_Trfase_small"/>
</dbReference>
<sequence length="358" mass="40882">MTQHLQDQCNLFLYGHHEPTPAETYAQMAKWCEENDIHHDVYGSGELIQSFEEKVAKLLGYEAGLFVITGTMAQVTALDLACRNKRNPLVAMHESSHIVRHENQNYQLQQRFTVATLGNRYQPWTVDDLKNCPDELAAVLYELPMREIGGQLLPWAELEKIKSHCQDHNIHLHMDGARLWESAAYYQKPYHEISAGFDSAYVSLYKGLGGLGGAVLLGEDAFIKRAKRWMQRQGGNVVHRSPYIVSAAMQFDQRLAQMPALFERTKQLYALISQYPKFAITPTQPQANMLHLILPFDHKTALEVRDQLASEHKVWLGFPQVTGNPNQSVVEIYVGDTLLNLDDDRFIEILDWLNNKAH</sequence>
<dbReference type="Gene3D" id="3.40.640.10">
    <property type="entry name" value="Type I PLP-dependent aspartate aminotransferase-like (Major domain)"/>
    <property type="match status" value="1"/>
</dbReference>
<dbReference type="Gene3D" id="3.90.1150.10">
    <property type="entry name" value="Aspartate Aminotransferase, domain 1"/>
    <property type="match status" value="1"/>
</dbReference>
<dbReference type="EMBL" id="BATM01000017">
    <property type="protein sequence ID" value="GAD79519.1"/>
    <property type="molecule type" value="Genomic_DNA"/>
</dbReference>
<comment type="cofactor">
    <cofactor evidence="1">
        <name>pyridoxal 5'-phosphate</name>
        <dbReference type="ChEBI" id="CHEBI:597326"/>
    </cofactor>
</comment>
<dbReference type="InterPro" id="IPR015421">
    <property type="entry name" value="PyrdxlP-dep_Trfase_major"/>
</dbReference>
<evidence type="ECO:0000256" key="1">
    <source>
        <dbReference type="ARBA" id="ARBA00001933"/>
    </source>
</evidence>
<dbReference type="AlphaFoldDB" id="U3CE29"/>
<dbReference type="SUPFAM" id="SSF53383">
    <property type="entry name" value="PLP-dependent transferases"/>
    <property type="match status" value="1"/>
</dbReference>